<comment type="pathway">
    <text evidence="3 8">Metabolic intermediate biosynthesis; chorismate biosynthesis; chorismate from D-erythrose 4-phosphate and phosphoenolpyruvate: step 3/7.</text>
</comment>
<dbReference type="EC" id="4.2.1.10" evidence="6 8"/>
<comment type="similarity">
    <text evidence="4 8">Belongs to the type-II 3-dehydroquinase family.</text>
</comment>
<feature type="binding site" evidence="8">
    <location>
        <position position="118"/>
    </location>
    <ligand>
        <name>substrate</name>
    </ligand>
</feature>
<comment type="caution">
    <text evidence="9">The sequence shown here is derived from an EMBL/GenBank/DDBJ whole genome shotgun (WGS) entry which is preliminary data.</text>
</comment>
<evidence type="ECO:0000313" key="9">
    <source>
        <dbReference type="EMBL" id="GAA5172584.1"/>
    </source>
</evidence>
<gene>
    <name evidence="8 9" type="primary">aroQ</name>
    <name evidence="9" type="ORF">GCM10025770_39030</name>
</gene>
<evidence type="ECO:0000256" key="1">
    <source>
        <dbReference type="ARBA" id="ARBA00001864"/>
    </source>
</evidence>
<keyword evidence="8" id="KW-0028">Amino-acid biosynthesis</keyword>
<dbReference type="NCBIfam" id="NF003805">
    <property type="entry name" value="PRK05395.1-2"/>
    <property type="match status" value="1"/>
</dbReference>
<evidence type="ECO:0000256" key="7">
    <source>
        <dbReference type="ARBA" id="ARBA00023239"/>
    </source>
</evidence>
<keyword evidence="8" id="KW-0057">Aromatic amino acid biosynthesis</keyword>
<organism evidence="9 10">
    <name type="scientific">Viridibacterium curvum</name>
    <dbReference type="NCBI Taxonomy" id="1101404"/>
    <lineage>
        <taxon>Bacteria</taxon>
        <taxon>Pseudomonadati</taxon>
        <taxon>Pseudomonadota</taxon>
        <taxon>Betaproteobacteria</taxon>
        <taxon>Rhodocyclales</taxon>
        <taxon>Rhodocyclaceae</taxon>
        <taxon>Viridibacterium</taxon>
    </lineage>
</organism>
<comment type="function">
    <text evidence="2 8">Catalyzes a trans-dehydration via an enolate intermediate.</text>
</comment>
<dbReference type="PANTHER" id="PTHR21272:SF3">
    <property type="entry name" value="CATABOLIC 3-DEHYDROQUINASE"/>
    <property type="match status" value="1"/>
</dbReference>
<dbReference type="Gene3D" id="3.40.50.9100">
    <property type="entry name" value="Dehydroquinase, class II"/>
    <property type="match status" value="1"/>
</dbReference>
<dbReference type="InterPro" id="IPR001874">
    <property type="entry name" value="DHquinase_II"/>
</dbReference>
<dbReference type="SUPFAM" id="SSF52304">
    <property type="entry name" value="Type II 3-dehydroquinate dehydratase"/>
    <property type="match status" value="1"/>
</dbReference>
<dbReference type="NCBIfam" id="NF003807">
    <property type="entry name" value="PRK05395.1-4"/>
    <property type="match status" value="1"/>
</dbReference>
<evidence type="ECO:0000256" key="6">
    <source>
        <dbReference type="ARBA" id="ARBA00012060"/>
    </source>
</evidence>
<accession>A0ABP9R7Y5</accession>
<feature type="binding site" evidence="8">
    <location>
        <position position="112"/>
    </location>
    <ligand>
        <name>substrate</name>
    </ligand>
</feature>
<dbReference type="NCBIfam" id="NF003806">
    <property type="entry name" value="PRK05395.1-3"/>
    <property type="match status" value="1"/>
</dbReference>
<feature type="active site" description="Proton donor" evidence="8">
    <location>
        <position position="138"/>
    </location>
</feature>
<proteinExistence type="inferred from homology"/>
<keyword evidence="7 8" id="KW-0456">Lyase</keyword>
<protein>
    <recommendedName>
        <fullName evidence="6 8">3-dehydroquinate dehydratase</fullName>
        <shortName evidence="8">3-dehydroquinase</shortName>
        <ecNumber evidence="6 8">4.2.1.10</ecNumber>
    </recommendedName>
    <alternativeName>
        <fullName evidence="8">Type II DHQase</fullName>
    </alternativeName>
</protein>
<evidence type="ECO:0000256" key="2">
    <source>
        <dbReference type="ARBA" id="ARBA00003924"/>
    </source>
</evidence>
<dbReference type="CDD" id="cd00466">
    <property type="entry name" value="DHQase_II"/>
    <property type="match status" value="1"/>
</dbReference>
<evidence type="ECO:0000313" key="10">
    <source>
        <dbReference type="Proteomes" id="UP001500547"/>
    </source>
</evidence>
<dbReference type="Proteomes" id="UP001500547">
    <property type="component" value="Unassembled WGS sequence"/>
</dbReference>
<dbReference type="HAMAP" id="MF_00169">
    <property type="entry name" value="AroQ"/>
    <property type="match status" value="1"/>
</dbReference>
<evidence type="ECO:0000256" key="5">
    <source>
        <dbReference type="ARBA" id="ARBA00011193"/>
    </source>
</evidence>
<feature type="site" description="Transition state stabilizer" evidence="8">
    <location>
        <position position="55"/>
    </location>
</feature>
<feature type="binding site" evidence="8">
    <location>
        <position position="125"/>
    </location>
    <ligand>
        <name>substrate</name>
    </ligand>
</feature>
<comment type="subunit">
    <text evidence="5 8">Homododecamer.</text>
</comment>
<comment type="catalytic activity">
    <reaction evidence="1 8">
        <text>3-dehydroquinate = 3-dehydroshikimate + H2O</text>
        <dbReference type="Rhea" id="RHEA:21096"/>
        <dbReference type="ChEBI" id="CHEBI:15377"/>
        <dbReference type="ChEBI" id="CHEBI:16630"/>
        <dbReference type="ChEBI" id="CHEBI:32364"/>
        <dbReference type="EC" id="4.2.1.10"/>
    </reaction>
</comment>
<dbReference type="NCBIfam" id="NF003804">
    <property type="entry name" value="PRK05395.1-1"/>
    <property type="match status" value="1"/>
</dbReference>
<feature type="binding site" evidence="8">
    <location>
        <position position="149"/>
    </location>
    <ligand>
        <name>substrate</name>
    </ligand>
</feature>
<evidence type="ECO:0000256" key="4">
    <source>
        <dbReference type="ARBA" id="ARBA00011037"/>
    </source>
</evidence>
<sequence>MAAICGKLAAMVSPRNKSETGKNQGKTRTAKAAADKAHARILVLHGPNLNLLGTREPEIYGATTLADIHADMEAQARAANVQLESFQSNHEGGLIDRVQAARDEGVDFIIINPGGYTHTSVALRDAFAAVRIPFIEVHLSNVHAREPFRRHSYFSDIAVGVICGLGASGYRLALDYALSRLLSR</sequence>
<feature type="active site" description="Proton acceptor" evidence="8">
    <location>
        <position position="60"/>
    </location>
</feature>
<evidence type="ECO:0000256" key="8">
    <source>
        <dbReference type="HAMAP-Rule" id="MF_00169"/>
    </source>
</evidence>
<feature type="binding site" evidence="8">
    <location>
        <begin position="139"/>
        <end position="140"/>
    </location>
    <ligand>
        <name>substrate</name>
    </ligand>
</feature>
<dbReference type="Pfam" id="PF01220">
    <property type="entry name" value="DHquinase_II"/>
    <property type="match status" value="1"/>
</dbReference>
<reference evidence="10" key="1">
    <citation type="journal article" date="2019" name="Int. J. Syst. Evol. Microbiol.">
        <title>The Global Catalogue of Microorganisms (GCM) 10K type strain sequencing project: providing services to taxonomists for standard genome sequencing and annotation.</title>
        <authorList>
            <consortium name="The Broad Institute Genomics Platform"/>
            <consortium name="The Broad Institute Genome Sequencing Center for Infectious Disease"/>
            <person name="Wu L."/>
            <person name="Ma J."/>
        </authorList>
    </citation>
    <scope>NUCLEOTIDE SEQUENCE [LARGE SCALE GENOMIC DNA]</scope>
    <source>
        <strain evidence="10">JCM 18715</strain>
    </source>
</reference>
<dbReference type="InterPro" id="IPR036441">
    <property type="entry name" value="DHquinase_II_sf"/>
</dbReference>
<keyword evidence="10" id="KW-1185">Reference proteome</keyword>
<dbReference type="EMBL" id="BAABLD010000017">
    <property type="protein sequence ID" value="GAA5172584.1"/>
    <property type="molecule type" value="Genomic_DNA"/>
</dbReference>
<name>A0ABP9R7Y5_9RHOO</name>
<dbReference type="PROSITE" id="PS01029">
    <property type="entry name" value="DEHYDROQUINASE_II"/>
    <property type="match status" value="1"/>
</dbReference>
<dbReference type="NCBIfam" id="TIGR01088">
    <property type="entry name" value="aroQ"/>
    <property type="match status" value="1"/>
</dbReference>
<evidence type="ECO:0000256" key="3">
    <source>
        <dbReference type="ARBA" id="ARBA00004902"/>
    </source>
</evidence>
<dbReference type="InterPro" id="IPR018509">
    <property type="entry name" value="DHquinase_II_CS"/>
</dbReference>
<dbReference type="PANTHER" id="PTHR21272">
    <property type="entry name" value="CATABOLIC 3-DEHYDROQUINASE"/>
    <property type="match status" value="1"/>
</dbReference>